<sequence length="181" mass="20416">MSCGLRPALEKKVAEAEAHPQEWDVMDWYSLAKRFDKHKREDAIFRSAQRSMPPGPPKPSFPSRTQPQGCSLFPIQFPVPAPAPTPVSRVPAPTQAPLPQGIPMEVDASRQRFLAHRTCYMCGKTGHFSAVCPDHQREHVRVIDMSIDDWQEIAEAYAAFQDFQAAPMNEPTQEDFAKDQE</sequence>
<protein>
    <recommendedName>
        <fullName evidence="4">CCHC-type domain-containing protein</fullName>
    </recommendedName>
</protein>
<dbReference type="GO" id="GO:0006397">
    <property type="term" value="P:mRNA processing"/>
    <property type="evidence" value="ECO:0007669"/>
    <property type="project" value="UniProtKB-KW"/>
</dbReference>
<evidence type="ECO:0000256" key="1">
    <source>
        <dbReference type="ARBA" id="ARBA00022664"/>
    </source>
</evidence>
<dbReference type="Proteomes" id="UP000559256">
    <property type="component" value="Unassembled WGS sequence"/>
</dbReference>
<dbReference type="AlphaFoldDB" id="A0A8H5BVQ3"/>
<evidence type="ECO:0000259" key="4">
    <source>
        <dbReference type="PROSITE" id="PS50158"/>
    </source>
</evidence>
<dbReference type="Pfam" id="PF00098">
    <property type="entry name" value="zf-CCHC"/>
    <property type="match status" value="1"/>
</dbReference>
<dbReference type="PROSITE" id="PS50158">
    <property type="entry name" value="ZF_CCHC"/>
    <property type="match status" value="1"/>
</dbReference>
<evidence type="ECO:0000256" key="2">
    <source>
        <dbReference type="PROSITE-ProRule" id="PRU00047"/>
    </source>
</evidence>
<dbReference type="GO" id="GO:0008270">
    <property type="term" value="F:zinc ion binding"/>
    <property type="evidence" value="ECO:0007669"/>
    <property type="project" value="UniProtKB-KW"/>
</dbReference>
<keyword evidence="2" id="KW-0863">Zinc-finger</keyword>
<name>A0A8H5BVQ3_9AGAR</name>
<evidence type="ECO:0000256" key="3">
    <source>
        <dbReference type="SAM" id="MobiDB-lite"/>
    </source>
</evidence>
<dbReference type="SMART" id="SM00343">
    <property type="entry name" value="ZnF_C2HC"/>
    <property type="match status" value="1"/>
</dbReference>
<proteinExistence type="predicted"/>
<dbReference type="InterPro" id="IPR036875">
    <property type="entry name" value="Znf_CCHC_sf"/>
</dbReference>
<dbReference type="OrthoDB" id="3341476at2759"/>
<feature type="domain" description="CCHC-type" evidence="4">
    <location>
        <begin position="119"/>
        <end position="134"/>
    </location>
</feature>
<reference evidence="5 6" key="1">
    <citation type="journal article" date="2020" name="ISME J.">
        <title>Uncovering the hidden diversity of litter-decomposition mechanisms in mushroom-forming fungi.</title>
        <authorList>
            <person name="Floudas D."/>
            <person name="Bentzer J."/>
            <person name="Ahren D."/>
            <person name="Johansson T."/>
            <person name="Persson P."/>
            <person name="Tunlid A."/>
        </authorList>
    </citation>
    <scope>NUCLEOTIDE SEQUENCE [LARGE SCALE GENOMIC DNA]</scope>
    <source>
        <strain evidence="5 6">CBS 291.85</strain>
    </source>
</reference>
<dbReference type="InterPro" id="IPR001878">
    <property type="entry name" value="Znf_CCHC"/>
</dbReference>
<evidence type="ECO:0000313" key="5">
    <source>
        <dbReference type="EMBL" id="KAF5330111.1"/>
    </source>
</evidence>
<evidence type="ECO:0000313" key="6">
    <source>
        <dbReference type="Proteomes" id="UP000559256"/>
    </source>
</evidence>
<feature type="region of interest" description="Disordered" evidence="3">
    <location>
        <begin position="45"/>
        <end position="65"/>
    </location>
</feature>
<keyword evidence="2" id="KW-0862">Zinc</keyword>
<keyword evidence="1" id="KW-0507">mRNA processing</keyword>
<comment type="caution">
    <text evidence="5">The sequence shown here is derived from an EMBL/GenBank/DDBJ whole genome shotgun (WGS) entry which is preliminary data.</text>
</comment>
<keyword evidence="2" id="KW-0479">Metal-binding</keyword>
<dbReference type="EMBL" id="JAACJM010000332">
    <property type="protein sequence ID" value="KAF5330111.1"/>
    <property type="molecule type" value="Genomic_DNA"/>
</dbReference>
<dbReference type="SUPFAM" id="SSF57756">
    <property type="entry name" value="Retrovirus zinc finger-like domains"/>
    <property type="match status" value="1"/>
</dbReference>
<organism evidence="5 6">
    <name type="scientific">Tetrapyrgos nigripes</name>
    <dbReference type="NCBI Taxonomy" id="182062"/>
    <lineage>
        <taxon>Eukaryota</taxon>
        <taxon>Fungi</taxon>
        <taxon>Dikarya</taxon>
        <taxon>Basidiomycota</taxon>
        <taxon>Agaricomycotina</taxon>
        <taxon>Agaricomycetes</taxon>
        <taxon>Agaricomycetidae</taxon>
        <taxon>Agaricales</taxon>
        <taxon>Marasmiineae</taxon>
        <taxon>Marasmiaceae</taxon>
        <taxon>Tetrapyrgos</taxon>
    </lineage>
</organism>
<dbReference type="GO" id="GO:0003676">
    <property type="term" value="F:nucleic acid binding"/>
    <property type="evidence" value="ECO:0007669"/>
    <property type="project" value="InterPro"/>
</dbReference>
<accession>A0A8H5BVQ3</accession>
<keyword evidence="6" id="KW-1185">Reference proteome</keyword>
<gene>
    <name evidence="5" type="ORF">D9758_018135</name>
</gene>
<dbReference type="Gene3D" id="4.10.60.10">
    <property type="entry name" value="Zinc finger, CCHC-type"/>
    <property type="match status" value="1"/>
</dbReference>